<evidence type="ECO:0000256" key="3">
    <source>
        <dbReference type="ARBA" id="ARBA00023002"/>
    </source>
</evidence>
<dbReference type="PANTHER" id="PTHR31899">
    <property type="entry name" value="BETA-CAROTENE 3-HYDROXYLASE 1, CHLOROPLASTIC"/>
    <property type="match status" value="1"/>
</dbReference>
<keyword evidence="2" id="KW-0125">Carotenoid biosynthesis</keyword>
<keyword evidence="4" id="KW-0472">Membrane</keyword>
<dbReference type="AlphaFoldDB" id="A0A433XFI1"/>
<dbReference type="InterPro" id="IPR006694">
    <property type="entry name" value="Fatty_acid_hydroxylase"/>
</dbReference>
<evidence type="ECO:0000256" key="2">
    <source>
        <dbReference type="ARBA" id="ARBA00022746"/>
    </source>
</evidence>
<feature type="transmembrane region" description="Helical" evidence="4">
    <location>
        <begin position="56"/>
        <end position="73"/>
    </location>
</feature>
<evidence type="ECO:0000259" key="5">
    <source>
        <dbReference type="Pfam" id="PF04116"/>
    </source>
</evidence>
<evidence type="ECO:0000256" key="4">
    <source>
        <dbReference type="SAM" id="Phobius"/>
    </source>
</evidence>
<protein>
    <submittedName>
        <fullName evidence="6">Beta-carotene hydroxylase</fullName>
    </submittedName>
</protein>
<feature type="transmembrane region" description="Helical" evidence="4">
    <location>
        <begin position="6"/>
        <end position="26"/>
    </location>
</feature>
<proteinExistence type="inferred from homology"/>
<sequence length="175" mass="20457">MDLLYFLVPAAITLATVVFMEWFAAFSHKYIMHGWGWGWHRSHHEPHEGMLEENDLYAVVFGVIAIALFWAGALWYWPLWYVALGLTIYGFLYFVAHDGLVHQRWPFKYVPRKGYLKRVYQAHRLHHAVQGRDGCVSFGFVYAKPVDKLVKELDANRKGYDRTALSEDENRPTAH</sequence>
<dbReference type="GO" id="GO:0016123">
    <property type="term" value="P:xanthophyll biosynthetic process"/>
    <property type="evidence" value="ECO:0007669"/>
    <property type="project" value="TreeGrafter"/>
</dbReference>
<comment type="caution">
    <text evidence="6">The sequence shown here is derived from an EMBL/GenBank/DDBJ whole genome shotgun (WGS) entry which is preliminary data.</text>
</comment>
<evidence type="ECO:0000313" key="6">
    <source>
        <dbReference type="EMBL" id="RUT32764.1"/>
    </source>
</evidence>
<keyword evidence="7" id="KW-1185">Reference proteome</keyword>
<evidence type="ECO:0000256" key="1">
    <source>
        <dbReference type="ARBA" id="ARBA00009324"/>
    </source>
</evidence>
<dbReference type="RefSeq" id="WP_127187721.1">
    <property type="nucleotide sequence ID" value="NZ_RZNJ01000002.1"/>
</dbReference>
<gene>
    <name evidence="6" type="ORF">EMQ25_06375</name>
</gene>
<dbReference type="GO" id="GO:0010291">
    <property type="term" value="F:beta-carotene 3-hydroxylase activity"/>
    <property type="evidence" value="ECO:0007669"/>
    <property type="project" value="TreeGrafter"/>
</dbReference>
<comment type="similarity">
    <text evidence="1">Belongs to the sterol desaturase family.</text>
</comment>
<dbReference type="EMBL" id="RZNJ01000002">
    <property type="protein sequence ID" value="RUT32764.1"/>
    <property type="molecule type" value="Genomic_DNA"/>
</dbReference>
<keyword evidence="3" id="KW-0560">Oxidoreductase</keyword>
<dbReference type="GO" id="GO:0016119">
    <property type="term" value="P:carotene metabolic process"/>
    <property type="evidence" value="ECO:0007669"/>
    <property type="project" value="TreeGrafter"/>
</dbReference>
<keyword evidence="4" id="KW-1133">Transmembrane helix</keyword>
<accession>A0A433XFI1</accession>
<feature type="domain" description="Fatty acid hydroxylase" evidence="5">
    <location>
        <begin position="14"/>
        <end position="149"/>
    </location>
</feature>
<dbReference type="Proteomes" id="UP000281547">
    <property type="component" value="Unassembled WGS sequence"/>
</dbReference>
<keyword evidence="4" id="KW-0812">Transmembrane</keyword>
<name>A0A433XFI1_9HYPH</name>
<dbReference type="OrthoDB" id="5243888at2"/>
<dbReference type="Pfam" id="PF04116">
    <property type="entry name" value="FA_hydroxylase"/>
    <property type="match status" value="1"/>
</dbReference>
<dbReference type="GO" id="GO:0005506">
    <property type="term" value="F:iron ion binding"/>
    <property type="evidence" value="ECO:0007669"/>
    <property type="project" value="InterPro"/>
</dbReference>
<evidence type="ECO:0000313" key="7">
    <source>
        <dbReference type="Proteomes" id="UP000281547"/>
    </source>
</evidence>
<dbReference type="PANTHER" id="PTHR31899:SF9">
    <property type="entry name" value="BETA-CAROTENE 3-HYDROXYLASE 1, CHLOROPLASTIC"/>
    <property type="match status" value="1"/>
</dbReference>
<reference evidence="6 7" key="1">
    <citation type="journal article" date="2016" name="Int. J. Syst. Evol. Microbiol.">
        <title>Arsenicitalea aurantiaca gen. nov., sp. nov., a new member of the family Hyphomicrobiaceae, isolated from high-arsenic sediment.</title>
        <authorList>
            <person name="Mu Y."/>
            <person name="Zhou L."/>
            <person name="Zeng X.C."/>
            <person name="Liu L."/>
            <person name="Pan Y."/>
            <person name="Chen X."/>
            <person name="Wang J."/>
            <person name="Li S."/>
            <person name="Li W.J."/>
            <person name="Wang Y."/>
        </authorList>
    </citation>
    <scope>NUCLEOTIDE SEQUENCE [LARGE SCALE GENOMIC DNA]</scope>
    <source>
        <strain evidence="6 7">42-50</strain>
    </source>
</reference>
<organism evidence="6 7">
    <name type="scientific">Arsenicitalea aurantiaca</name>
    <dbReference type="NCBI Taxonomy" id="1783274"/>
    <lineage>
        <taxon>Bacteria</taxon>
        <taxon>Pseudomonadati</taxon>
        <taxon>Pseudomonadota</taxon>
        <taxon>Alphaproteobacteria</taxon>
        <taxon>Hyphomicrobiales</taxon>
        <taxon>Devosiaceae</taxon>
        <taxon>Arsenicitalea</taxon>
    </lineage>
</organism>
<feature type="transmembrane region" description="Helical" evidence="4">
    <location>
        <begin position="79"/>
        <end position="96"/>
    </location>
</feature>
<dbReference type="InterPro" id="IPR045019">
    <property type="entry name" value="BETA-OHASE-like"/>
</dbReference>